<protein>
    <recommendedName>
        <fullName evidence="3">CCHC-type domain-containing protein</fullName>
    </recommendedName>
</protein>
<feature type="non-terminal residue" evidence="4">
    <location>
        <position position="1"/>
    </location>
</feature>
<organism evidence="4 5">
    <name type="scientific">Aduncisulcus paluster</name>
    <dbReference type="NCBI Taxonomy" id="2918883"/>
    <lineage>
        <taxon>Eukaryota</taxon>
        <taxon>Metamonada</taxon>
        <taxon>Carpediemonas-like organisms</taxon>
        <taxon>Aduncisulcus</taxon>
    </lineage>
</organism>
<reference evidence="4" key="1">
    <citation type="submission" date="2022-03" db="EMBL/GenBank/DDBJ databases">
        <title>Draft genome sequence of Aduncisulcus paluster, a free-living microaerophilic Fornicata.</title>
        <authorList>
            <person name="Yuyama I."/>
            <person name="Kume K."/>
            <person name="Tamura T."/>
            <person name="Inagaki Y."/>
            <person name="Hashimoto T."/>
        </authorList>
    </citation>
    <scope>NUCLEOTIDE SEQUENCE</scope>
    <source>
        <strain evidence="4">NY0171</strain>
    </source>
</reference>
<evidence type="ECO:0000313" key="4">
    <source>
        <dbReference type="EMBL" id="GKT31408.1"/>
    </source>
</evidence>
<dbReference type="SUPFAM" id="SSF57756">
    <property type="entry name" value="Retrovirus zinc finger-like domains"/>
    <property type="match status" value="1"/>
</dbReference>
<proteinExistence type="predicted"/>
<evidence type="ECO:0000256" key="2">
    <source>
        <dbReference type="SAM" id="MobiDB-lite"/>
    </source>
</evidence>
<dbReference type="Pfam" id="PF00098">
    <property type="entry name" value="zf-CCHC"/>
    <property type="match status" value="1"/>
</dbReference>
<dbReference type="InterPro" id="IPR036875">
    <property type="entry name" value="Znf_CCHC_sf"/>
</dbReference>
<accession>A0ABQ5KIW1</accession>
<dbReference type="Gene3D" id="3.10.10.10">
    <property type="entry name" value="HIV Type 1 Reverse Transcriptase, subunit A, domain 1"/>
    <property type="match status" value="1"/>
</dbReference>
<name>A0ABQ5KIW1_9EUKA</name>
<dbReference type="SUPFAM" id="SSF56672">
    <property type="entry name" value="DNA/RNA polymerases"/>
    <property type="match status" value="1"/>
</dbReference>
<dbReference type="Gene3D" id="4.10.60.10">
    <property type="entry name" value="Zinc finger, CCHC-type"/>
    <property type="match status" value="1"/>
</dbReference>
<comment type="caution">
    <text evidence="4">The sequence shown here is derived from an EMBL/GenBank/DDBJ whole genome shotgun (WGS) entry which is preliminary data.</text>
</comment>
<keyword evidence="1" id="KW-0479">Metal-binding</keyword>
<dbReference type="PROSITE" id="PS50158">
    <property type="entry name" value="ZF_CCHC"/>
    <property type="match status" value="1"/>
</dbReference>
<evidence type="ECO:0000259" key="3">
    <source>
        <dbReference type="PROSITE" id="PS50158"/>
    </source>
</evidence>
<dbReference type="InterPro" id="IPR001878">
    <property type="entry name" value="Znf_CCHC"/>
</dbReference>
<feature type="domain" description="CCHC-type" evidence="3">
    <location>
        <begin position="143"/>
        <end position="157"/>
    </location>
</feature>
<keyword evidence="5" id="KW-1185">Reference proteome</keyword>
<keyword evidence="1" id="KW-0863">Zinc-finger</keyword>
<sequence>LKKLLDQKFGSTSTQAFFDELDKLSLSVLDQSKLIYYIARFKETVQLNPDFGDGESLVKRFIAGIKIPRLADRVSSEAKTAGKKDDLTFVMKQALTEIDDMIAIRDEVKAHPESFGIRSGPELGKRRSLHSKDGHQNKRSPIRCFNCGKIGHKAAECWSKPKPDTKSHVKATVDPSSSSKRPYKYLSIILTNNKEFEAKALLDTGANAIIGELDLACRTISFVGKPLIFQEKFFVMEMAEDCVYPIILGNETCNELNLLEEPIVPMIEEEDGPDIPGDTELYDPGHLLCENGSMKEKIDPLLRWYEENDDPNEVAKVEPLRIELEQGESPIAQPPRNFPEKKSQFIRNTVADLLEKGIVKWSRSPWASPVMVA</sequence>
<feature type="non-terminal residue" evidence="4">
    <location>
        <position position="373"/>
    </location>
</feature>
<dbReference type="SMART" id="SM00343">
    <property type="entry name" value="ZnF_C2HC"/>
    <property type="match status" value="1"/>
</dbReference>
<dbReference type="InterPro" id="IPR043502">
    <property type="entry name" value="DNA/RNA_pol_sf"/>
</dbReference>
<dbReference type="EMBL" id="BQXS01009636">
    <property type="protein sequence ID" value="GKT31408.1"/>
    <property type="molecule type" value="Genomic_DNA"/>
</dbReference>
<evidence type="ECO:0000313" key="5">
    <source>
        <dbReference type="Proteomes" id="UP001057375"/>
    </source>
</evidence>
<evidence type="ECO:0000256" key="1">
    <source>
        <dbReference type="PROSITE-ProRule" id="PRU00047"/>
    </source>
</evidence>
<keyword evidence="1" id="KW-0862">Zinc</keyword>
<dbReference type="Proteomes" id="UP001057375">
    <property type="component" value="Unassembled WGS sequence"/>
</dbReference>
<gene>
    <name evidence="4" type="ORF">ADUPG1_005870</name>
</gene>
<feature type="region of interest" description="Disordered" evidence="2">
    <location>
        <begin position="115"/>
        <end position="137"/>
    </location>
</feature>